<dbReference type="Gene3D" id="1.10.10.10">
    <property type="entry name" value="Winged helix-like DNA-binding domain superfamily/Winged helix DNA-binding domain"/>
    <property type="match status" value="1"/>
</dbReference>
<dbReference type="InterPro" id="IPR010093">
    <property type="entry name" value="SinI_DNA-bd"/>
</dbReference>
<dbReference type="InterPro" id="IPR041657">
    <property type="entry name" value="HTH_17"/>
</dbReference>
<feature type="domain" description="Helix-turn-helix" evidence="1">
    <location>
        <begin position="8"/>
        <end position="55"/>
    </location>
</feature>
<evidence type="ECO:0000259" key="1">
    <source>
        <dbReference type="Pfam" id="PF12728"/>
    </source>
</evidence>
<keyword evidence="2" id="KW-0238">DNA-binding</keyword>
<gene>
    <name evidence="2" type="ORF">KDAU_34490</name>
</gene>
<dbReference type="InterPro" id="IPR009061">
    <property type="entry name" value="DNA-bd_dom_put_sf"/>
</dbReference>
<comment type="caution">
    <text evidence="2">The sequence shown here is derived from an EMBL/GenBank/DDBJ whole genome shotgun (WGS) entry which is preliminary data.</text>
</comment>
<evidence type="ECO:0000313" key="2">
    <source>
        <dbReference type="EMBL" id="GCE06120.1"/>
    </source>
</evidence>
<dbReference type="Pfam" id="PF12728">
    <property type="entry name" value="HTH_17"/>
    <property type="match status" value="1"/>
</dbReference>
<reference evidence="3" key="1">
    <citation type="submission" date="2018-12" db="EMBL/GenBank/DDBJ databases">
        <title>Tengunoibacter tsumagoiensis gen. nov., sp. nov., Dictyobacter kobayashii sp. nov., D. alpinus sp. nov., and D. joshuensis sp. nov. and description of Dictyobacteraceae fam. nov. within the order Ktedonobacterales isolated from Tengu-no-mugimeshi.</title>
        <authorList>
            <person name="Wang C.M."/>
            <person name="Zheng Y."/>
            <person name="Sakai Y."/>
            <person name="Toyoda A."/>
            <person name="Minakuchi Y."/>
            <person name="Abe K."/>
            <person name="Yokota A."/>
            <person name="Yabe S."/>
        </authorList>
    </citation>
    <scope>NUCLEOTIDE SEQUENCE [LARGE SCALE GENOMIC DNA]</scope>
    <source>
        <strain evidence="3">S-27</strain>
    </source>
</reference>
<accession>A0A401ZGW0</accession>
<proteinExistence type="predicted"/>
<dbReference type="NCBIfam" id="TIGR01764">
    <property type="entry name" value="excise"/>
    <property type="match status" value="1"/>
</dbReference>
<dbReference type="InterPro" id="IPR036388">
    <property type="entry name" value="WH-like_DNA-bd_sf"/>
</dbReference>
<name>A0A401ZGW0_9CHLR</name>
<dbReference type="GO" id="GO:0003677">
    <property type="term" value="F:DNA binding"/>
    <property type="evidence" value="ECO:0007669"/>
    <property type="project" value="UniProtKB-KW"/>
</dbReference>
<organism evidence="2 3">
    <name type="scientific">Dictyobacter aurantiacus</name>
    <dbReference type="NCBI Taxonomy" id="1936993"/>
    <lineage>
        <taxon>Bacteria</taxon>
        <taxon>Bacillati</taxon>
        <taxon>Chloroflexota</taxon>
        <taxon>Ktedonobacteria</taxon>
        <taxon>Ktedonobacterales</taxon>
        <taxon>Dictyobacteraceae</taxon>
        <taxon>Dictyobacter</taxon>
    </lineage>
</organism>
<keyword evidence="3" id="KW-1185">Reference proteome</keyword>
<dbReference type="EMBL" id="BIFQ01000001">
    <property type="protein sequence ID" value="GCE06120.1"/>
    <property type="molecule type" value="Genomic_DNA"/>
</dbReference>
<dbReference type="Proteomes" id="UP000287224">
    <property type="component" value="Unassembled WGS sequence"/>
</dbReference>
<protein>
    <submittedName>
        <fullName evidence="2">DNA-binding protein</fullName>
    </submittedName>
</protein>
<dbReference type="SUPFAM" id="SSF46955">
    <property type="entry name" value="Putative DNA-binding domain"/>
    <property type="match status" value="1"/>
</dbReference>
<evidence type="ECO:0000313" key="3">
    <source>
        <dbReference type="Proteomes" id="UP000287224"/>
    </source>
</evidence>
<sequence>MPIMDEILEPKEVAALLKVHQRTIVRWAEQGKLPGFKLGDLWRFRREAIEDFIRQEEQKYSNKQSNAEDK</sequence>
<dbReference type="AlphaFoldDB" id="A0A401ZGW0"/>
<dbReference type="RefSeq" id="WP_218030911.1">
    <property type="nucleotide sequence ID" value="NZ_BIFQ01000001.1"/>
</dbReference>